<dbReference type="Proteomes" id="UP001152797">
    <property type="component" value="Unassembled WGS sequence"/>
</dbReference>
<protein>
    <submittedName>
        <fullName evidence="2">Uncharacterized protein</fullName>
    </submittedName>
</protein>
<reference evidence="3" key="2">
    <citation type="submission" date="2024-04" db="EMBL/GenBank/DDBJ databases">
        <authorList>
            <person name="Chen Y."/>
            <person name="Shah S."/>
            <person name="Dougan E. K."/>
            <person name="Thang M."/>
            <person name="Chan C."/>
        </authorList>
    </citation>
    <scope>NUCLEOTIDE SEQUENCE [LARGE SCALE GENOMIC DNA]</scope>
</reference>
<evidence type="ECO:0000256" key="1">
    <source>
        <dbReference type="SAM" id="SignalP"/>
    </source>
</evidence>
<accession>A0A9P1BRJ9</accession>
<dbReference type="AlphaFoldDB" id="A0A9P1BRJ9"/>
<organism evidence="2">
    <name type="scientific">Cladocopium goreaui</name>
    <dbReference type="NCBI Taxonomy" id="2562237"/>
    <lineage>
        <taxon>Eukaryota</taxon>
        <taxon>Sar</taxon>
        <taxon>Alveolata</taxon>
        <taxon>Dinophyceae</taxon>
        <taxon>Suessiales</taxon>
        <taxon>Symbiodiniaceae</taxon>
        <taxon>Cladocopium</taxon>
    </lineage>
</organism>
<sequence length="204" mass="22745">MACMKCAGINFVAFVLQLALAGQVEVCPGEGPRYGDHKCNHDGTHRVCAKLLDSSGKPMIWGQGDFWEITSQKRFQWDSTIRANGGDSWCICMWAFARMVEAVGCDNVHLRCNATDLDFVLASYQDRGVTGRVHDLRDAHSCMKKKCLEMPEEPDTTEMFAINGIVLLQGGCLCRQAASFNATGERFQARRISQNIMTYCSFQV</sequence>
<reference evidence="2" key="1">
    <citation type="submission" date="2022-10" db="EMBL/GenBank/DDBJ databases">
        <authorList>
            <person name="Chen Y."/>
            <person name="Dougan E. K."/>
            <person name="Chan C."/>
            <person name="Rhodes N."/>
            <person name="Thang M."/>
        </authorList>
    </citation>
    <scope>NUCLEOTIDE SEQUENCE</scope>
</reference>
<name>A0A9P1BRJ9_9DINO</name>
<dbReference type="OrthoDB" id="426602at2759"/>
<evidence type="ECO:0000313" key="3">
    <source>
        <dbReference type="EMBL" id="CAL1130558.1"/>
    </source>
</evidence>
<dbReference type="EMBL" id="CAMXCT030000324">
    <property type="protein sequence ID" value="CAL4764495.1"/>
    <property type="molecule type" value="Genomic_DNA"/>
</dbReference>
<comment type="caution">
    <text evidence="2">The sequence shown here is derived from an EMBL/GenBank/DDBJ whole genome shotgun (WGS) entry which is preliminary data.</text>
</comment>
<feature type="signal peptide" evidence="1">
    <location>
        <begin position="1"/>
        <end position="21"/>
    </location>
</feature>
<evidence type="ECO:0000313" key="4">
    <source>
        <dbReference type="Proteomes" id="UP001152797"/>
    </source>
</evidence>
<proteinExistence type="predicted"/>
<feature type="chain" id="PRO_5043269709" evidence="1">
    <location>
        <begin position="22"/>
        <end position="204"/>
    </location>
</feature>
<dbReference type="EMBL" id="CAMXCT020000324">
    <property type="protein sequence ID" value="CAL1130558.1"/>
    <property type="molecule type" value="Genomic_DNA"/>
</dbReference>
<dbReference type="Gene3D" id="3.30.56.110">
    <property type="entry name" value="Protein of unknown function DUF2237"/>
    <property type="match status" value="1"/>
</dbReference>
<evidence type="ECO:0000313" key="2">
    <source>
        <dbReference type="EMBL" id="CAI3977183.1"/>
    </source>
</evidence>
<keyword evidence="4" id="KW-1185">Reference proteome</keyword>
<dbReference type="EMBL" id="CAMXCT010000324">
    <property type="protein sequence ID" value="CAI3977183.1"/>
    <property type="molecule type" value="Genomic_DNA"/>
</dbReference>
<keyword evidence="1" id="KW-0732">Signal</keyword>
<gene>
    <name evidence="2" type="ORF">C1SCF055_LOCUS5342</name>
</gene>